<dbReference type="GO" id="GO:0006412">
    <property type="term" value="P:translation"/>
    <property type="evidence" value="ECO:0007669"/>
    <property type="project" value="UniProtKB-UniRule"/>
</dbReference>
<accession>A0A0H3XJA1</accession>
<keyword evidence="5 10" id="KW-0067">ATP-binding</keyword>
<dbReference type="InterPro" id="IPR003789">
    <property type="entry name" value="Asn/Gln_tRNA_amidoTrase-B-like"/>
</dbReference>
<dbReference type="InterPro" id="IPR006075">
    <property type="entry name" value="Asn/Gln-tRNA_Trfase_suB/E_cat"/>
</dbReference>
<dbReference type="PANTHER" id="PTHR11659">
    <property type="entry name" value="GLUTAMYL-TRNA GLN AMIDOTRANSFERASE SUBUNIT B MITOCHONDRIAL AND PROKARYOTIC PET112-RELATED"/>
    <property type="match status" value="1"/>
</dbReference>
<keyword evidence="12" id="KW-0808">Transferase</keyword>
<keyword evidence="4 10" id="KW-0547">Nucleotide-binding</keyword>
<dbReference type="PROSITE" id="PS01234">
    <property type="entry name" value="GATB"/>
    <property type="match status" value="1"/>
</dbReference>
<evidence type="ECO:0000256" key="7">
    <source>
        <dbReference type="ARBA" id="ARBA00024799"/>
    </source>
</evidence>
<dbReference type="InterPro" id="IPR017958">
    <property type="entry name" value="Gln-tRNA_amidoTrfase_suB_CS"/>
</dbReference>
<dbReference type="GO" id="GO:0050566">
    <property type="term" value="F:asparaginyl-tRNA synthase (glutamine-hydrolyzing) activity"/>
    <property type="evidence" value="ECO:0007669"/>
    <property type="project" value="RHEA"/>
</dbReference>
<protein>
    <recommendedName>
        <fullName evidence="10">Aspartyl/glutamyl-tRNA(Asn/Gln) amidotransferase subunit B</fullName>
        <shortName evidence="10">Asp/Glu-ADT subunit B</shortName>
        <ecNumber evidence="10">6.3.5.-</ecNumber>
    </recommendedName>
</protein>
<evidence type="ECO:0000256" key="2">
    <source>
        <dbReference type="ARBA" id="ARBA00011123"/>
    </source>
</evidence>
<dbReference type="NCBIfam" id="TIGR00133">
    <property type="entry name" value="gatB"/>
    <property type="match status" value="1"/>
</dbReference>
<gene>
    <name evidence="10 12" type="primary">gatB</name>
    <name evidence="12" type="ORF">SERIO_v1c11120</name>
</gene>
<evidence type="ECO:0000259" key="11">
    <source>
        <dbReference type="SMART" id="SM00845"/>
    </source>
</evidence>
<evidence type="ECO:0000256" key="8">
    <source>
        <dbReference type="ARBA" id="ARBA00047380"/>
    </source>
</evidence>
<dbReference type="PANTHER" id="PTHR11659:SF0">
    <property type="entry name" value="GLUTAMYL-TRNA(GLN) AMIDOTRANSFERASE SUBUNIT B, MITOCHONDRIAL"/>
    <property type="match status" value="1"/>
</dbReference>
<evidence type="ECO:0000313" key="13">
    <source>
        <dbReference type="Proteomes" id="UP000035661"/>
    </source>
</evidence>
<keyword evidence="13" id="KW-1185">Reference proteome</keyword>
<evidence type="ECO:0000313" key="12">
    <source>
        <dbReference type="EMBL" id="AKM54665.1"/>
    </source>
</evidence>
<evidence type="ECO:0000256" key="5">
    <source>
        <dbReference type="ARBA" id="ARBA00022840"/>
    </source>
</evidence>
<comment type="function">
    <text evidence="7 10">Allows the formation of correctly charged Asn-tRNA(Asn) or Gln-tRNA(Gln) through the transamidation of misacylated Asp-tRNA(Asn) or Glu-tRNA(Gln) in organisms which lack either or both of asparaginyl-tRNA or glutaminyl-tRNA synthetases. The reaction takes place in the presence of glutamine and ATP through an activated phospho-Asp-tRNA(Asn) or phospho-Glu-tRNA(Gln).</text>
</comment>
<dbReference type="InterPro" id="IPR004413">
    <property type="entry name" value="GatB"/>
</dbReference>
<dbReference type="AlphaFoldDB" id="A0A0H3XJA1"/>
<dbReference type="SUPFAM" id="SSF55931">
    <property type="entry name" value="Glutamine synthetase/guanido kinase"/>
    <property type="match status" value="1"/>
</dbReference>
<dbReference type="NCBIfam" id="NF004012">
    <property type="entry name" value="PRK05477.1-2"/>
    <property type="match status" value="1"/>
</dbReference>
<dbReference type="SUPFAM" id="SSF89095">
    <property type="entry name" value="GatB/YqeY motif"/>
    <property type="match status" value="1"/>
</dbReference>
<dbReference type="InterPro" id="IPR017959">
    <property type="entry name" value="Asn/Gln-tRNA_amidoTrfase_suB/E"/>
</dbReference>
<dbReference type="Pfam" id="PF02637">
    <property type="entry name" value="GatB_Yqey"/>
    <property type="match status" value="1"/>
</dbReference>
<dbReference type="InterPro" id="IPR042114">
    <property type="entry name" value="GatB_C_1"/>
</dbReference>
<feature type="domain" description="Asn/Gln amidotransferase" evidence="11">
    <location>
        <begin position="327"/>
        <end position="474"/>
    </location>
</feature>
<evidence type="ECO:0000256" key="6">
    <source>
        <dbReference type="ARBA" id="ARBA00022917"/>
    </source>
</evidence>
<proteinExistence type="inferred from homology"/>
<dbReference type="GO" id="GO:0050567">
    <property type="term" value="F:glutaminyl-tRNA synthase (glutamine-hydrolyzing) activity"/>
    <property type="evidence" value="ECO:0007669"/>
    <property type="project" value="UniProtKB-UniRule"/>
</dbReference>
<evidence type="ECO:0000256" key="10">
    <source>
        <dbReference type="HAMAP-Rule" id="MF_00121"/>
    </source>
</evidence>
<name>A0A0H3XJA1_9MOLU</name>
<dbReference type="InterPro" id="IPR018027">
    <property type="entry name" value="Asn/Gln_amidotransferase"/>
</dbReference>
<dbReference type="EMBL" id="CP011856">
    <property type="protein sequence ID" value="AKM54665.1"/>
    <property type="molecule type" value="Genomic_DNA"/>
</dbReference>
<dbReference type="Proteomes" id="UP000035661">
    <property type="component" value="Chromosome"/>
</dbReference>
<dbReference type="EC" id="6.3.5.-" evidence="10"/>
<evidence type="ECO:0000256" key="1">
    <source>
        <dbReference type="ARBA" id="ARBA00005306"/>
    </source>
</evidence>
<evidence type="ECO:0000256" key="4">
    <source>
        <dbReference type="ARBA" id="ARBA00022741"/>
    </source>
</evidence>
<dbReference type="HAMAP" id="MF_00121">
    <property type="entry name" value="GatB"/>
    <property type="match status" value="1"/>
</dbReference>
<dbReference type="Gene3D" id="1.10.10.410">
    <property type="match status" value="1"/>
</dbReference>
<dbReference type="GO" id="GO:0005524">
    <property type="term" value="F:ATP binding"/>
    <property type="evidence" value="ECO:0007669"/>
    <property type="project" value="UniProtKB-KW"/>
</dbReference>
<dbReference type="NCBIfam" id="NF004014">
    <property type="entry name" value="PRK05477.1-4"/>
    <property type="match status" value="1"/>
</dbReference>
<dbReference type="PATRIC" id="fig|743698.3.peg.1123"/>
<comment type="catalytic activity">
    <reaction evidence="9 10">
        <text>L-glutamyl-tRNA(Gln) + L-glutamine + ATP + H2O = L-glutaminyl-tRNA(Gln) + L-glutamate + ADP + phosphate + H(+)</text>
        <dbReference type="Rhea" id="RHEA:17521"/>
        <dbReference type="Rhea" id="RHEA-COMP:9681"/>
        <dbReference type="Rhea" id="RHEA-COMP:9684"/>
        <dbReference type="ChEBI" id="CHEBI:15377"/>
        <dbReference type="ChEBI" id="CHEBI:15378"/>
        <dbReference type="ChEBI" id="CHEBI:29985"/>
        <dbReference type="ChEBI" id="CHEBI:30616"/>
        <dbReference type="ChEBI" id="CHEBI:43474"/>
        <dbReference type="ChEBI" id="CHEBI:58359"/>
        <dbReference type="ChEBI" id="CHEBI:78520"/>
        <dbReference type="ChEBI" id="CHEBI:78521"/>
        <dbReference type="ChEBI" id="CHEBI:456216"/>
    </reaction>
</comment>
<dbReference type="SMART" id="SM00845">
    <property type="entry name" value="GatB_Yqey"/>
    <property type="match status" value="1"/>
</dbReference>
<dbReference type="Gene3D" id="1.10.150.380">
    <property type="entry name" value="GatB domain, N-terminal subdomain"/>
    <property type="match status" value="1"/>
</dbReference>
<organism evidence="12 13">
    <name type="scientific">Spiroplasma eriocheiris</name>
    <dbReference type="NCBI Taxonomy" id="315358"/>
    <lineage>
        <taxon>Bacteria</taxon>
        <taxon>Bacillati</taxon>
        <taxon>Mycoplasmatota</taxon>
        <taxon>Mollicutes</taxon>
        <taxon>Entomoplasmatales</taxon>
        <taxon>Spiroplasmataceae</taxon>
        <taxon>Spiroplasma</taxon>
    </lineage>
</organism>
<dbReference type="KEGG" id="seri:SERIO_v1c11120"/>
<comment type="similarity">
    <text evidence="1 10">Belongs to the GatB/GatE family. GatB subfamily.</text>
</comment>
<dbReference type="GO" id="GO:0016740">
    <property type="term" value="F:transferase activity"/>
    <property type="evidence" value="ECO:0007669"/>
    <property type="project" value="UniProtKB-KW"/>
</dbReference>
<dbReference type="STRING" id="315358.SERIO_v1c11120"/>
<keyword evidence="3 10" id="KW-0436">Ligase</keyword>
<sequence>MHNFEVVIGIENHVELKTKTKMFSKGPVSYDAPANTMVNIMDMGYPGAMPTVNKQGVALALLACQALNLEIDPIVQFDRKNYYYPDLAKGFQITQQYFPIGKNGFLTIINENNQPSNIEIERLHIEEDTAKQLHLADKTLLDYNRAGIGLIEIVTRPVLRSAYQAKKYVEALREILLYLNVSDAKMNEGSLRCDVNISLRPSGSNQLGNKVEIKNLNSINNVEKAIEFEIKRQTQIILSGGVVEQETRRFDEKTKETVLMRKKTDATDYKYFSEPNIFPIKLDETWITKILASAPELPNQKRQRYREEYHLKESDIEVLLQDYDLMNFFEASVKNNSNYEMVANYLIGDISAYLNAKNITIKETKLTPANLSEMIDLIVKNIISTKQAKTVLTHILTTDVKPEILVAKLGLKQITDPQEIINIITPVIENNLAILTQYDERPERVIKFFMGELMKLTKGQVAPEIGQQVVLELITKKKNT</sequence>
<comment type="catalytic activity">
    <reaction evidence="8 10">
        <text>L-aspartyl-tRNA(Asn) + L-glutamine + ATP + H2O = L-asparaginyl-tRNA(Asn) + L-glutamate + ADP + phosphate + 2 H(+)</text>
        <dbReference type="Rhea" id="RHEA:14513"/>
        <dbReference type="Rhea" id="RHEA-COMP:9674"/>
        <dbReference type="Rhea" id="RHEA-COMP:9677"/>
        <dbReference type="ChEBI" id="CHEBI:15377"/>
        <dbReference type="ChEBI" id="CHEBI:15378"/>
        <dbReference type="ChEBI" id="CHEBI:29985"/>
        <dbReference type="ChEBI" id="CHEBI:30616"/>
        <dbReference type="ChEBI" id="CHEBI:43474"/>
        <dbReference type="ChEBI" id="CHEBI:58359"/>
        <dbReference type="ChEBI" id="CHEBI:78515"/>
        <dbReference type="ChEBI" id="CHEBI:78516"/>
        <dbReference type="ChEBI" id="CHEBI:456216"/>
    </reaction>
</comment>
<evidence type="ECO:0000256" key="9">
    <source>
        <dbReference type="ARBA" id="ARBA00047913"/>
    </source>
</evidence>
<dbReference type="InterPro" id="IPR023168">
    <property type="entry name" value="GatB_Yqey_C_2"/>
</dbReference>
<keyword evidence="6 10" id="KW-0648">Protein biosynthesis</keyword>
<dbReference type="Pfam" id="PF02934">
    <property type="entry name" value="GatB_N"/>
    <property type="match status" value="1"/>
</dbReference>
<reference evidence="13" key="2">
    <citation type="submission" date="2015-06" db="EMBL/GenBank/DDBJ databases">
        <title>Complete genome sequence of Spiroplasma eriocheiris TDA-040725-5 (DSM 21848).</title>
        <authorList>
            <person name="Lo W.-S."/>
            <person name="Kuo C.-H."/>
        </authorList>
    </citation>
    <scope>NUCLEOTIDE SEQUENCE [LARGE SCALE GENOMIC DNA]</scope>
    <source>
        <strain evidence="13">TDA-040725-5</strain>
    </source>
</reference>
<comment type="subunit">
    <text evidence="2 10">Heterotrimer of A, B and C subunits.</text>
</comment>
<dbReference type="RefSeq" id="WP_047791848.1">
    <property type="nucleotide sequence ID" value="NZ_CP011856.1"/>
</dbReference>
<evidence type="ECO:0000256" key="3">
    <source>
        <dbReference type="ARBA" id="ARBA00022598"/>
    </source>
</evidence>
<reference evidence="12 13" key="1">
    <citation type="journal article" date="2015" name="Genome Biol. Evol.">
        <title>Found and Lost: The Fates of Horizontally Acquired Genes in Arthropod-Symbiotic Spiroplasma.</title>
        <authorList>
            <person name="Lo W.S."/>
            <person name="Gasparich G.E."/>
            <person name="Kuo C.H."/>
        </authorList>
    </citation>
    <scope>NUCLEOTIDE SEQUENCE [LARGE SCALE GENOMIC DNA]</scope>
    <source>
        <strain evidence="13">TDA-040725-5</strain>
    </source>
</reference>
<dbReference type="InterPro" id="IPR014746">
    <property type="entry name" value="Gln_synth/guanido_kin_cat_dom"/>
</dbReference>
<dbReference type="GO" id="GO:0070681">
    <property type="term" value="P:glutaminyl-tRNAGln biosynthesis via transamidation"/>
    <property type="evidence" value="ECO:0007669"/>
    <property type="project" value="TreeGrafter"/>
</dbReference>